<organism evidence="2 3">
    <name type="scientific">Paenibacillus glycanilyticus</name>
    <dbReference type="NCBI Taxonomy" id="126569"/>
    <lineage>
        <taxon>Bacteria</taxon>
        <taxon>Bacillati</taxon>
        <taxon>Bacillota</taxon>
        <taxon>Bacilli</taxon>
        <taxon>Bacillales</taxon>
        <taxon>Paenibacillaceae</taxon>
        <taxon>Paenibacillus</taxon>
    </lineage>
</organism>
<keyword evidence="3" id="KW-1185">Reference proteome</keyword>
<accession>A0ABQ6NTI2</accession>
<gene>
    <name evidence="2" type="ORF">PghCCS26_45620</name>
</gene>
<dbReference type="EMBL" id="BTCL01000020">
    <property type="protein sequence ID" value="GMK47432.1"/>
    <property type="molecule type" value="Genomic_DNA"/>
</dbReference>
<dbReference type="Proteomes" id="UP001285921">
    <property type="component" value="Unassembled WGS sequence"/>
</dbReference>
<name>A0ABQ6NTI2_9BACL</name>
<feature type="region of interest" description="Disordered" evidence="1">
    <location>
        <begin position="1"/>
        <end position="27"/>
    </location>
</feature>
<evidence type="ECO:0000313" key="3">
    <source>
        <dbReference type="Proteomes" id="UP001285921"/>
    </source>
</evidence>
<feature type="compositionally biased region" description="Basic and acidic residues" evidence="1">
    <location>
        <begin position="12"/>
        <end position="26"/>
    </location>
</feature>
<protein>
    <submittedName>
        <fullName evidence="2">Uncharacterized protein</fullName>
    </submittedName>
</protein>
<evidence type="ECO:0000256" key="1">
    <source>
        <dbReference type="SAM" id="MobiDB-lite"/>
    </source>
</evidence>
<evidence type="ECO:0000313" key="2">
    <source>
        <dbReference type="EMBL" id="GMK47432.1"/>
    </source>
</evidence>
<comment type="caution">
    <text evidence="2">The sequence shown here is derived from an EMBL/GenBank/DDBJ whole genome shotgun (WGS) entry which is preliminary data.</text>
</comment>
<reference evidence="2 3" key="1">
    <citation type="submission" date="2023-05" db="EMBL/GenBank/DDBJ databases">
        <title>Draft genome of Paenibacillus sp. CCS26.</title>
        <authorList>
            <person name="Akita H."/>
            <person name="Shinto Y."/>
            <person name="Kimura Z."/>
        </authorList>
    </citation>
    <scope>NUCLEOTIDE SEQUENCE [LARGE SCALE GENOMIC DNA]</scope>
    <source>
        <strain evidence="2 3">CCS26</strain>
    </source>
</reference>
<sequence>METAKYLGGSEEPSRVRDRNGIKEDAVNWGDPPLHGVIYSNPQRVVYESKRMKAGLRLL</sequence>
<proteinExistence type="predicted"/>